<evidence type="ECO:0000256" key="2">
    <source>
        <dbReference type="ARBA" id="ARBA00022833"/>
    </source>
</evidence>
<dbReference type="OrthoDB" id="9776534at2"/>
<organism evidence="6 7">
    <name type="scientific">Dialister hominis</name>
    <dbReference type="NCBI Taxonomy" id="2582419"/>
    <lineage>
        <taxon>Bacteria</taxon>
        <taxon>Bacillati</taxon>
        <taxon>Bacillota</taxon>
        <taxon>Negativicutes</taxon>
        <taxon>Veillonellales</taxon>
        <taxon>Veillonellaceae</taxon>
        <taxon>Dialister</taxon>
    </lineage>
</organism>
<dbReference type="Proteomes" id="UP000320585">
    <property type="component" value="Chromosome"/>
</dbReference>
<dbReference type="SUPFAM" id="SSF118352">
    <property type="entry name" value="HSP33 redox switch-like"/>
    <property type="match status" value="1"/>
</dbReference>
<dbReference type="Gene3D" id="3.90.1280.10">
    <property type="entry name" value="HSP33 redox switch-like"/>
    <property type="match status" value="1"/>
</dbReference>
<proteinExistence type="predicted"/>
<dbReference type="PANTHER" id="PTHR30111:SF1">
    <property type="entry name" value="33 KDA CHAPERONIN"/>
    <property type="match status" value="1"/>
</dbReference>
<keyword evidence="5" id="KW-0676">Redox-active center</keyword>
<dbReference type="InterPro" id="IPR016153">
    <property type="entry name" value="Heat_shock_Hsp33_N"/>
</dbReference>
<reference evidence="7" key="1">
    <citation type="submission" date="2019-05" db="EMBL/GenBank/DDBJ databases">
        <title>Complete genome sequencing of Dialister sp. strain 5BBH33.</title>
        <authorList>
            <person name="Sakamoto M."/>
            <person name="Murakami T."/>
            <person name="Mori H."/>
        </authorList>
    </citation>
    <scope>NUCLEOTIDE SEQUENCE [LARGE SCALE GENOMIC DNA]</scope>
    <source>
        <strain evidence="7">5BBH33</strain>
    </source>
</reference>
<dbReference type="Gene3D" id="3.55.30.10">
    <property type="entry name" value="Hsp33 domain"/>
    <property type="match status" value="1"/>
</dbReference>
<name>A0A8D4UU71_9FIRM</name>
<evidence type="ECO:0000256" key="4">
    <source>
        <dbReference type="ARBA" id="ARBA00023186"/>
    </source>
</evidence>
<dbReference type="GeneID" id="92716124"/>
<evidence type="ECO:0000256" key="1">
    <source>
        <dbReference type="ARBA" id="ARBA00022490"/>
    </source>
</evidence>
<evidence type="ECO:0000256" key="3">
    <source>
        <dbReference type="ARBA" id="ARBA00023157"/>
    </source>
</evidence>
<dbReference type="SUPFAM" id="SSF64397">
    <property type="entry name" value="Hsp33 domain"/>
    <property type="match status" value="1"/>
</dbReference>
<dbReference type="AlphaFoldDB" id="A0A8D4UU71"/>
<dbReference type="KEGG" id="dho:Dia5BBH33_09110"/>
<protein>
    <submittedName>
        <fullName evidence="6">33 kDa chaperonin</fullName>
    </submittedName>
</protein>
<keyword evidence="7" id="KW-1185">Reference proteome</keyword>
<dbReference type="EMBL" id="AP019697">
    <property type="protein sequence ID" value="BBK24976.1"/>
    <property type="molecule type" value="Genomic_DNA"/>
</dbReference>
<gene>
    <name evidence="6" type="primary">hsp33</name>
    <name evidence="6" type="ORF">Dia5BBH33_09110</name>
</gene>
<dbReference type="PANTHER" id="PTHR30111">
    <property type="entry name" value="33 KDA CHAPERONIN"/>
    <property type="match status" value="1"/>
</dbReference>
<sequence>MITKNSIQHLLNHEGLRITVADVTDAAKEAGNIHNLSLFSEIIIGKILAATAALATDFKNHEGISLKWVTHSPLGIIRADAYEGHYVRGFIENPEAEAFDKYDPAEEKRLVCENAQLFVTRYSLLKQPYISTVNASCNSISECLTSYLNESDQTDSYLDIQFQLGEDGKLERVACFLAQMTPQANKKLYDDLFILNSKGWKIFGDKEDASSLSFLIDKEGFLPIGESVIKFQCTCNLDHIRNSLLLLPETERNELLEDEVTEVCCHYCGKKYNIPRSTLVKWFNDEKGEGIQ</sequence>
<evidence type="ECO:0000313" key="7">
    <source>
        <dbReference type="Proteomes" id="UP000320585"/>
    </source>
</evidence>
<dbReference type="PIRSF" id="PIRSF005261">
    <property type="entry name" value="Heat_shock_Hsp33"/>
    <property type="match status" value="1"/>
</dbReference>
<dbReference type="RefSeq" id="WP_022382257.1">
    <property type="nucleotide sequence ID" value="NZ_AP019697.1"/>
</dbReference>
<dbReference type="InterPro" id="IPR000397">
    <property type="entry name" value="Heat_shock_Hsp33"/>
</dbReference>
<dbReference type="GO" id="GO:0042026">
    <property type="term" value="P:protein refolding"/>
    <property type="evidence" value="ECO:0007669"/>
    <property type="project" value="TreeGrafter"/>
</dbReference>
<keyword evidence="3" id="KW-1015">Disulfide bond</keyword>
<dbReference type="InterPro" id="IPR016154">
    <property type="entry name" value="Heat_shock_Hsp33_C"/>
</dbReference>
<keyword evidence="4" id="KW-0143">Chaperone</keyword>
<dbReference type="Pfam" id="PF01430">
    <property type="entry name" value="HSP33"/>
    <property type="match status" value="1"/>
</dbReference>
<evidence type="ECO:0000256" key="5">
    <source>
        <dbReference type="ARBA" id="ARBA00023284"/>
    </source>
</evidence>
<keyword evidence="2" id="KW-0862">Zinc</keyword>
<dbReference type="GO" id="GO:0044183">
    <property type="term" value="F:protein folding chaperone"/>
    <property type="evidence" value="ECO:0007669"/>
    <property type="project" value="TreeGrafter"/>
</dbReference>
<keyword evidence="1" id="KW-0963">Cytoplasm</keyword>
<dbReference type="GO" id="GO:0005737">
    <property type="term" value="C:cytoplasm"/>
    <property type="evidence" value="ECO:0007669"/>
    <property type="project" value="InterPro"/>
</dbReference>
<evidence type="ECO:0000313" key="6">
    <source>
        <dbReference type="EMBL" id="BBK24976.1"/>
    </source>
</evidence>
<accession>A0A8D4UU71</accession>
<dbReference type="GO" id="GO:0051082">
    <property type="term" value="F:unfolded protein binding"/>
    <property type="evidence" value="ECO:0007669"/>
    <property type="project" value="InterPro"/>
</dbReference>